<evidence type="ECO:0000256" key="5">
    <source>
        <dbReference type="ARBA" id="ARBA00022679"/>
    </source>
</evidence>
<keyword evidence="8" id="KW-0067">ATP-binding</keyword>
<dbReference type="PANTHER" id="PTHR45453">
    <property type="entry name" value="PHOSPHATE REGULON SENSOR PROTEIN PHOR"/>
    <property type="match status" value="1"/>
</dbReference>
<dbReference type="GO" id="GO:0016301">
    <property type="term" value="F:kinase activity"/>
    <property type="evidence" value="ECO:0007669"/>
    <property type="project" value="UniProtKB-KW"/>
</dbReference>
<evidence type="ECO:0000256" key="1">
    <source>
        <dbReference type="ARBA" id="ARBA00000085"/>
    </source>
</evidence>
<dbReference type="InterPro" id="IPR036890">
    <property type="entry name" value="HATPase_C_sf"/>
</dbReference>
<keyword evidence="12" id="KW-1185">Reference proteome</keyword>
<proteinExistence type="predicted"/>
<dbReference type="Pfam" id="PF02518">
    <property type="entry name" value="HATPase_c"/>
    <property type="match status" value="1"/>
</dbReference>
<gene>
    <name evidence="11" type="ORF">MUN88_00265</name>
</gene>
<dbReference type="Gene3D" id="3.30.565.10">
    <property type="entry name" value="Histidine kinase-like ATPase, C-terminal domain"/>
    <property type="match status" value="1"/>
</dbReference>
<dbReference type="EC" id="2.7.13.3" evidence="3"/>
<dbReference type="SUPFAM" id="SSF55874">
    <property type="entry name" value="ATPase domain of HSP90 chaperone/DNA topoisomerase II/histidine kinase"/>
    <property type="match status" value="1"/>
</dbReference>
<keyword evidence="7 11" id="KW-0418">Kinase</keyword>
<evidence type="ECO:0000256" key="6">
    <source>
        <dbReference type="ARBA" id="ARBA00022741"/>
    </source>
</evidence>
<name>A0ABY4EWH8_9BACI</name>
<dbReference type="InterPro" id="IPR004358">
    <property type="entry name" value="Sig_transdc_His_kin-like_C"/>
</dbReference>
<dbReference type="InterPro" id="IPR005467">
    <property type="entry name" value="His_kinase_dom"/>
</dbReference>
<dbReference type="RefSeq" id="WP_244719447.1">
    <property type="nucleotide sequence ID" value="NZ_CP095072.1"/>
</dbReference>
<evidence type="ECO:0000313" key="11">
    <source>
        <dbReference type="EMBL" id="UOQ48634.1"/>
    </source>
</evidence>
<keyword evidence="5" id="KW-0808">Transferase</keyword>
<comment type="subcellular location">
    <subcellularLocation>
        <location evidence="2">Membrane</location>
    </subcellularLocation>
</comment>
<reference evidence="11 12" key="1">
    <citation type="submission" date="2022-04" db="EMBL/GenBank/DDBJ databases">
        <title>Gracilibacillus sp. isolated from saltern.</title>
        <authorList>
            <person name="Won M."/>
            <person name="Lee C.-M."/>
            <person name="Woen H.-Y."/>
            <person name="Kwon S.-W."/>
        </authorList>
    </citation>
    <scope>NUCLEOTIDE SEQUENCE [LARGE SCALE GENOMIC DNA]</scope>
    <source>
        <strain evidence="11 12">SSWR10-1</strain>
    </source>
</reference>
<evidence type="ECO:0000256" key="8">
    <source>
        <dbReference type="ARBA" id="ARBA00022840"/>
    </source>
</evidence>
<dbReference type="EMBL" id="CP095072">
    <property type="protein sequence ID" value="UOQ48634.1"/>
    <property type="molecule type" value="Genomic_DNA"/>
</dbReference>
<organism evidence="11 12">
    <name type="scientific">Gracilibacillus caseinilyticus</name>
    <dbReference type="NCBI Taxonomy" id="2932256"/>
    <lineage>
        <taxon>Bacteria</taxon>
        <taxon>Bacillati</taxon>
        <taxon>Bacillota</taxon>
        <taxon>Bacilli</taxon>
        <taxon>Bacillales</taxon>
        <taxon>Bacillaceae</taxon>
        <taxon>Gracilibacillus</taxon>
    </lineage>
</organism>
<evidence type="ECO:0000256" key="2">
    <source>
        <dbReference type="ARBA" id="ARBA00004370"/>
    </source>
</evidence>
<dbReference type="PROSITE" id="PS50109">
    <property type="entry name" value="HIS_KIN"/>
    <property type="match status" value="1"/>
</dbReference>
<evidence type="ECO:0000259" key="10">
    <source>
        <dbReference type="PROSITE" id="PS50109"/>
    </source>
</evidence>
<dbReference type="PANTHER" id="PTHR45453:SF1">
    <property type="entry name" value="PHOSPHATE REGULON SENSOR PROTEIN PHOR"/>
    <property type="match status" value="1"/>
</dbReference>
<evidence type="ECO:0000256" key="9">
    <source>
        <dbReference type="ARBA" id="ARBA00023012"/>
    </source>
</evidence>
<comment type="catalytic activity">
    <reaction evidence="1">
        <text>ATP + protein L-histidine = ADP + protein N-phospho-L-histidine.</text>
        <dbReference type="EC" id="2.7.13.3"/>
    </reaction>
</comment>
<dbReference type="Proteomes" id="UP000831782">
    <property type="component" value="Chromosome"/>
</dbReference>
<dbReference type="InterPro" id="IPR050351">
    <property type="entry name" value="BphY/WalK/GraS-like"/>
</dbReference>
<sequence length="157" mass="17528">MMKLDRNKVNIDDLLLSVLQHEHIHIEQKNLHVSIDLPKQSVAINVDSSYFKQVLFNLIDNAIRYSVEDGTITITVQIEFNSEVQISIHDSGEGMKEGDLAYIFERMYRAEKSRNQKYGGSGLGLAIAKSIVEAHDGTISADSIYGEGTTFTVTLPI</sequence>
<evidence type="ECO:0000256" key="4">
    <source>
        <dbReference type="ARBA" id="ARBA00022553"/>
    </source>
</evidence>
<dbReference type="CDD" id="cd00075">
    <property type="entry name" value="HATPase"/>
    <property type="match status" value="1"/>
</dbReference>
<keyword evidence="6" id="KW-0547">Nucleotide-binding</keyword>
<evidence type="ECO:0000313" key="12">
    <source>
        <dbReference type="Proteomes" id="UP000831782"/>
    </source>
</evidence>
<evidence type="ECO:0000256" key="7">
    <source>
        <dbReference type="ARBA" id="ARBA00022777"/>
    </source>
</evidence>
<keyword evidence="4" id="KW-0597">Phosphoprotein</keyword>
<dbReference type="PRINTS" id="PR00344">
    <property type="entry name" value="BCTRLSENSOR"/>
</dbReference>
<dbReference type="SMART" id="SM00387">
    <property type="entry name" value="HATPase_c"/>
    <property type="match status" value="1"/>
</dbReference>
<feature type="domain" description="Histidine kinase" evidence="10">
    <location>
        <begin position="1"/>
        <end position="157"/>
    </location>
</feature>
<evidence type="ECO:0000256" key="3">
    <source>
        <dbReference type="ARBA" id="ARBA00012438"/>
    </source>
</evidence>
<protein>
    <recommendedName>
        <fullName evidence="3">histidine kinase</fullName>
        <ecNumber evidence="3">2.7.13.3</ecNumber>
    </recommendedName>
</protein>
<accession>A0ABY4EWH8</accession>
<dbReference type="InterPro" id="IPR003594">
    <property type="entry name" value="HATPase_dom"/>
</dbReference>
<keyword evidence="9" id="KW-0902">Two-component regulatory system</keyword>